<proteinExistence type="predicted"/>
<name>A0A6J5DSD7_9BURK</name>
<dbReference type="Proteomes" id="UP000494329">
    <property type="component" value="Unassembled WGS sequence"/>
</dbReference>
<sequence length="77" mass="9030">MRHIPRVTMNRDYQWFGKSGRGGFLERILHRVVVRRQEWLARRYNGCEGSDVYAAREVFAMAEQHSGAQRIVVVVLI</sequence>
<evidence type="ECO:0000313" key="1">
    <source>
        <dbReference type="EMBL" id="CAB3756211.1"/>
    </source>
</evidence>
<protein>
    <submittedName>
        <fullName evidence="1">Uncharacterized protein</fullName>
    </submittedName>
</protein>
<accession>A0A6J5DSD7</accession>
<evidence type="ECO:0000313" key="2">
    <source>
        <dbReference type="Proteomes" id="UP000494329"/>
    </source>
</evidence>
<dbReference type="AlphaFoldDB" id="A0A6J5DSD7"/>
<dbReference type="EMBL" id="CADIKF010000016">
    <property type="protein sequence ID" value="CAB3756211.1"/>
    <property type="molecule type" value="Genomic_DNA"/>
</dbReference>
<reference evidence="1 2" key="1">
    <citation type="submission" date="2020-04" db="EMBL/GenBank/DDBJ databases">
        <authorList>
            <person name="De Canck E."/>
        </authorList>
    </citation>
    <scope>NUCLEOTIDE SEQUENCE [LARGE SCALE GENOMIC DNA]</scope>
    <source>
        <strain evidence="1 2">LMG 29739</strain>
    </source>
</reference>
<gene>
    <name evidence="1" type="ORF">LMG29739_02393</name>
</gene>
<organism evidence="1 2">
    <name type="scientific">Paraburkholderia solisilvae</name>
    <dbReference type="NCBI Taxonomy" id="624376"/>
    <lineage>
        <taxon>Bacteria</taxon>
        <taxon>Pseudomonadati</taxon>
        <taxon>Pseudomonadota</taxon>
        <taxon>Betaproteobacteria</taxon>
        <taxon>Burkholderiales</taxon>
        <taxon>Burkholderiaceae</taxon>
        <taxon>Paraburkholderia</taxon>
    </lineage>
</organism>
<keyword evidence="2" id="KW-1185">Reference proteome</keyword>